<feature type="non-terminal residue" evidence="1">
    <location>
        <position position="1"/>
    </location>
</feature>
<evidence type="ECO:0000313" key="1">
    <source>
        <dbReference type="EMBL" id="CAE8646771.1"/>
    </source>
</evidence>
<accession>A0A813I800</accession>
<protein>
    <submittedName>
        <fullName evidence="1">Uncharacterized protein</fullName>
    </submittedName>
</protein>
<dbReference type="Proteomes" id="UP000626109">
    <property type="component" value="Unassembled WGS sequence"/>
</dbReference>
<name>A0A813I800_POLGL</name>
<organism evidence="1 2">
    <name type="scientific">Polarella glacialis</name>
    <name type="common">Dinoflagellate</name>
    <dbReference type="NCBI Taxonomy" id="89957"/>
    <lineage>
        <taxon>Eukaryota</taxon>
        <taxon>Sar</taxon>
        <taxon>Alveolata</taxon>
        <taxon>Dinophyceae</taxon>
        <taxon>Suessiales</taxon>
        <taxon>Suessiaceae</taxon>
        <taxon>Polarella</taxon>
    </lineage>
</organism>
<proteinExistence type="predicted"/>
<dbReference type="AlphaFoldDB" id="A0A813I800"/>
<dbReference type="EMBL" id="CAJNNW010004791">
    <property type="protein sequence ID" value="CAE8646771.1"/>
    <property type="molecule type" value="Genomic_DNA"/>
</dbReference>
<gene>
    <name evidence="1" type="ORF">PGLA2088_LOCUS5101</name>
</gene>
<reference evidence="1" key="1">
    <citation type="submission" date="2021-02" db="EMBL/GenBank/DDBJ databases">
        <authorList>
            <person name="Dougan E. K."/>
            <person name="Rhodes N."/>
            <person name="Thang M."/>
            <person name="Chan C."/>
        </authorList>
    </citation>
    <scope>NUCLEOTIDE SEQUENCE</scope>
</reference>
<evidence type="ECO:0000313" key="2">
    <source>
        <dbReference type="Proteomes" id="UP000626109"/>
    </source>
</evidence>
<sequence length="124" mass="13952">ENWNGKRVLFCRPSHRMMDWLAKHAIMLEDTRHGLKHDVCRAVVGNKQTQAQPNHSSTLLDQWAAKGLLDVAQRHSPVHLAEHFTHVVLLGHKESAHAARHRLEKLNGQAAGAHLSYKPHSSTS</sequence>
<comment type="caution">
    <text evidence="1">The sequence shown here is derived from an EMBL/GenBank/DDBJ whole genome shotgun (WGS) entry which is preliminary data.</text>
</comment>